<dbReference type="InterPro" id="IPR013087">
    <property type="entry name" value="Znf_C2H2_type"/>
</dbReference>
<evidence type="ECO:0000256" key="3">
    <source>
        <dbReference type="ARBA" id="ARBA00022723"/>
    </source>
</evidence>
<keyword evidence="5 9" id="KW-0863">Zinc-finger</keyword>
<organism evidence="12 13">
    <name type="scientific">Vombatus ursinus</name>
    <name type="common">Common wombat</name>
    <dbReference type="NCBI Taxonomy" id="29139"/>
    <lineage>
        <taxon>Eukaryota</taxon>
        <taxon>Metazoa</taxon>
        <taxon>Chordata</taxon>
        <taxon>Craniata</taxon>
        <taxon>Vertebrata</taxon>
        <taxon>Euteleostomi</taxon>
        <taxon>Mammalia</taxon>
        <taxon>Metatheria</taxon>
        <taxon>Diprotodontia</taxon>
        <taxon>Vombatidae</taxon>
        <taxon>Vombatus</taxon>
    </lineage>
</organism>
<dbReference type="FunFam" id="3.30.160.60:FF:001408">
    <property type="entry name" value="Zinc finger protein 260"/>
    <property type="match status" value="1"/>
</dbReference>
<dbReference type="FunFam" id="3.30.160.60:FF:002254">
    <property type="entry name" value="Zinc finger protein 540"/>
    <property type="match status" value="1"/>
</dbReference>
<evidence type="ECO:0000256" key="5">
    <source>
        <dbReference type="ARBA" id="ARBA00022771"/>
    </source>
</evidence>
<feature type="domain" description="C2H2-type" evidence="11">
    <location>
        <begin position="209"/>
        <end position="236"/>
    </location>
</feature>
<dbReference type="PROSITE" id="PS50157">
    <property type="entry name" value="ZINC_FINGER_C2H2_2"/>
    <property type="match status" value="5"/>
</dbReference>
<evidence type="ECO:0000256" key="10">
    <source>
        <dbReference type="SAM" id="MobiDB-lite"/>
    </source>
</evidence>
<feature type="compositionally biased region" description="Basic and acidic residues" evidence="10">
    <location>
        <begin position="16"/>
        <end position="31"/>
    </location>
</feature>
<dbReference type="STRING" id="29139.ENSVURP00010026796"/>
<dbReference type="InterPro" id="IPR050826">
    <property type="entry name" value="Krueppel_C2H2_ZnFinger"/>
</dbReference>
<keyword evidence="4" id="KW-0677">Repeat</keyword>
<name>A0A4X2LYV9_VOMUR</name>
<proteinExistence type="inferred from homology"/>
<reference evidence="12" key="3">
    <citation type="submission" date="2025-09" db="UniProtKB">
        <authorList>
            <consortium name="Ensembl"/>
        </authorList>
    </citation>
    <scope>IDENTIFICATION</scope>
</reference>
<sequence>MLWTLDLQGTEAIEARRGTWPDGRTDSKESMPKPGIPQDGISQGRLFTQGQQDNMNRTTFWHVASALRPISIARGLSENLVLENKCQEAEPAREGGRSGEAQNCNIRQKSELPRNQTVPHGEKSYECDECGKAFRWKSMLVLHLRIHSGEKPYVCNECGKAFSQSSDLTNHKRIHRGEKPYECNVCGKTFTWSSNLINHKRIHSGERPYECNICGKSFTQGSILIKHHRIHSGEKPYECNECGKAFSQKGNLLNHQKIHTRKIIVVSPIRIINMGNL</sequence>
<dbReference type="Ensembl" id="ENSVURT00010030524.1">
    <property type="protein sequence ID" value="ENSVURP00010026796.1"/>
    <property type="gene ID" value="ENSVURG00010020524.1"/>
</dbReference>
<evidence type="ECO:0000256" key="8">
    <source>
        <dbReference type="ARBA" id="ARBA00023242"/>
    </source>
</evidence>
<evidence type="ECO:0000256" key="7">
    <source>
        <dbReference type="ARBA" id="ARBA00023125"/>
    </source>
</evidence>
<accession>A0A4X2LYV9</accession>
<dbReference type="SUPFAM" id="SSF57667">
    <property type="entry name" value="beta-beta-alpha zinc fingers"/>
    <property type="match status" value="3"/>
</dbReference>
<reference evidence="13" key="1">
    <citation type="submission" date="2018-12" db="EMBL/GenBank/DDBJ databases">
        <authorList>
            <person name="Yazar S."/>
        </authorList>
    </citation>
    <scope>NUCLEOTIDE SEQUENCE [LARGE SCALE GENOMIC DNA]</scope>
</reference>
<comment type="subcellular location">
    <subcellularLocation>
        <location evidence="1">Nucleus</location>
    </subcellularLocation>
</comment>
<feature type="region of interest" description="Disordered" evidence="10">
    <location>
        <begin position="16"/>
        <end position="40"/>
    </location>
</feature>
<feature type="domain" description="C2H2-type" evidence="11">
    <location>
        <begin position="125"/>
        <end position="152"/>
    </location>
</feature>
<dbReference type="GO" id="GO:0003677">
    <property type="term" value="F:DNA binding"/>
    <property type="evidence" value="ECO:0007669"/>
    <property type="project" value="UniProtKB-KW"/>
</dbReference>
<feature type="domain" description="C2H2-type" evidence="11">
    <location>
        <begin position="153"/>
        <end position="180"/>
    </location>
</feature>
<evidence type="ECO:0000256" key="9">
    <source>
        <dbReference type="PROSITE-ProRule" id="PRU00042"/>
    </source>
</evidence>
<keyword evidence="7" id="KW-0238">DNA-binding</keyword>
<dbReference type="OMA" id="ILIKHHR"/>
<keyword evidence="3" id="KW-0479">Metal-binding</keyword>
<evidence type="ECO:0000256" key="2">
    <source>
        <dbReference type="ARBA" id="ARBA00006991"/>
    </source>
</evidence>
<dbReference type="PROSITE" id="PS00028">
    <property type="entry name" value="ZINC_FINGER_C2H2_1"/>
    <property type="match status" value="5"/>
</dbReference>
<evidence type="ECO:0000259" key="11">
    <source>
        <dbReference type="PROSITE" id="PS50157"/>
    </source>
</evidence>
<dbReference type="GeneTree" id="ENSGT01150000286934"/>
<evidence type="ECO:0000256" key="6">
    <source>
        <dbReference type="ARBA" id="ARBA00022833"/>
    </source>
</evidence>
<dbReference type="FunFam" id="3.30.160.60:FF:000953">
    <property type="entry name" value="Zinc finger protein 691"/>
    <property type="match status" value="1"/>
</dbReference>
<dbReference type="Gene3D" id="3.30.160.60">
    <property type="entry name" value="Classic Zinc Finger"/>
    <property type="match status" value="5"/>
</dbReference>
<dbReference type="InterPro" id="IPR036236">
    <property type="entry name" value="Znf_C2H2_sf"/>
</dbReference>
<dbReference type="GO" id="GO:0005634">
    <property type="term" value="C:nucleus"/>
    <property type="evidence" value="ECO:0007669"/>
    <property type="project" value="UniProtKB-SubCell"/>
</dbReference>
<feature type="domain" description="C2H2-type" evidence="11">
    <location>
        <begin position="237"/>
        <end position="264"/>
    </location>
</feature>
<dbReference type="PANTHER" id="PTHR24377">
    <property type="entry name" value="IP01015P-RELATED"/>
    <property type="match status" value="1"/>
</dbReference>
<comment type="similarity">
    <text evidence="2">Belongs to the krueppel C2H2-type zinc-finger protein family.</text>
</comment>
<dbReference type="Pfam" id="PF00096">
    <property type="entry name" value="zf-C2H2"/>
    <property type="match status" value="5"/>
</dbReference>
<keyword evidence="13" id="KW-1185">Reference proteome</keyword>
<evidence type="ECO:0000256" key="1">
    <source>
        <dbReference type="ARBA" id="ARBA00004123"/>
    </source>
</evidence>
<dbReference type="FunFam" id="3.30.160.60:FF:000824">
    <property type="entry name" value="Zinc finger protein 184"/>
    <property type="match status" value="1"/>
</dbReference>
<keyword evidence="8" id="KW-0539">Nucleus</keyword>
<feature type="region of interest" description="Disordered" evidence="10">
    <location>
        <begin position="89"/>
        <end position="118"/>
    </location>
</feature>
<dbReference type="SMART" id="SM00355">
    <property type="entry name" value="ZnF_C2H2"/>
    <property type="match status" value="5"/>
</dbReference>
<feature type="compositionally biased region" description="Polar residues" evidence="10">
    <location>
        <begin position="100"/>
        <end position="118"/>
    </location>
</feature>
<evidence type="ECO:0000313" key="13">
    <source>
        <dbReference type="Proteomes" id="UP000314987"/>
    </source>
</evidence>
<keyword evidence="6" id="KW-0862">Zinc</keyword>
<dbReference type="Proteomes" id="UP000314987">
    <property type="component" value="Unassembled WGS sequence"/>
</dbReference>
<feature type="domain" description="C2H2-type" evidence="11">
    <location>
        <begin position="181"/>
        <end position="208"/>
    </location>
</feature>
<dbReference type="FunFam" id="3.30.160.60:FF:001498">
    <property type="entry name" value="Zinc finger protein 404"/>
    <property type="match status" value="1"/>
</dbReference>
<protein>
    <recommendedName>
        <fullName evidence="11">C2H2-type domain-containing protein</fullName>
    </recommendedName>
</protein>
<dbReference type="GO" id="GO:0008270">
    <property type="term" value="F:zinc ion binding"/>
    <property type="evidence" value="ECO:0007669"/>
    <property type="project" value="UniProtKB-KW"/>
</dbReference>
<evidence type="ECO:0000256" key="4">
    <source>
        <dbReference type="ARBA" id="ARBA00022737"/>
    </source>
</evidence>
<evidence type="ECO:0000313" key="12">
    <source>
        <dbReference type="Ensembl" id="ENSVURP00010026796.1"/>
    </source>
</evidence>
<dbReference type="AlphaFoldDB" id="A0A4X2LYV9"/>
<reference evidence="12" key="2">
    <citation type="submission" date="2025-08" db="UniProtKB">
        <authorList>
            <consortium name="Ensembl"/>
        </authorList>
    </citation>
    <scope>IDENTIFICATION</scope>
</reference>